<comment type="caution">
    <text evidence="1">The sequence shown here is derived from an EMBL/GenBank/DDBJ whole genome shotgun (WGS) entry which is preliminary data.</text>
</comment>
<accession>A0ABY1Q1H0</accession>
<dbReference type="RefSeq" id="WP_283441736.1">
    <property type="nucleotide sequence ID" value="NZ_FXUL01000004.1"/>
</dbReference>
<proteinExistence type="predicted"/>
<evidence type="ECO:0000313" key="1">
    <source>
        <dbReference type="EMBL" id="SMP55421.1"/>
    </source>
</evidence>
<name>A0ABY1Q1H0_9BURK</name>
<sequence length="302" mass="32794">MNWLKTTGMAAAGMLALGMGASAYGRARWSLQTSRLLGRLEAARGETRFQPYRADDLDGLPAPVQRYFRAVLVDGQPAIGAVNMRHEGTFNTGARAENWKPFTSRQRVVIHRPGFVWDAKIMMAPGLPVRVHDAYIDGRGFLAAALAGAYPVADMKPSPALDEGELMRFLAEAAWYPTALLPGQGVRWDAVDAHSARATLADGKTSASLLFRFNGDGLIDTVTADARGRTVGRDVVMTPWQGRWSGYAWRHRMLLPMEGEVAWLTPGKRLPYWRGRVLALDVEQAPHAAAGSAAATGAAPAR</sequence>
<dbReference type="EMBL" id="FXUL01000004">
    <property type="protein sequence ID" value="SMP55421.1"/>
    <property type="molecule type" value="Genomic_DNA"/>
</dbReference>
<organism evidence="1 2">
    <name type="scientific">Noviherbaspirillum suwonense</name>
    <dbReference type="NCBI Taxonomy" id="1224511"/>
    <lineage>
        <taxon>Bacteria</taxon>
        <taxon>Pseudomonadati</taxon>
        <taxon>Pseudomonadota</taxon>
        <taxon>Betaproteobacteria</taxon>
        <taxon>Burkholderiales</taxon>
        <taxon>Oxalobacteraceae</taxon>
        <taxon>Noviherbaspirillum</taxon>
    </lineage>
</organism>
<reference evidence="1 2" key="1">
    <citation type="submission" date="2017-05" db="EMBL/GenBank/DDBJ databases">
        <authorList>
            <person name="Varghese N."/>
            <person name="Submissions S."/>
        </authorList>
    </citation>
    <scope>NUCLEOTIDE SEQUENCE [LARGE SCALE GENOMIC DNA]</scope>
    <source>
        <strain evidence="1 2">DSM 26001</strain>
    </source>
</reference>
<evidence type="ECO:0000313" key="2">
    <source>
        <dbReference type="Proteomes" id="UP001158049"/>
    </source>
</evidence>
<protein>
    <submittedName>
        <fullName evidence="1">Uncharacterized protein</fullName>
    </submittedName>
</protein>
<dbReference type="Pfam" id="PF21900">
    <property type="entry name" value="DUF6920"/>
    <property type="match status" value="1"/>
</dbReference>
<gene>
    <name evidence="1" type="ORF">SAMN06295970_104170</name>
</gene>
<dbReference type="Proteomes" id="UP001158049">
    <property type="component" value="Unassembled WGS sequence"/>
</dbReference>
<keyword evidence="2" id="KW-1185">Reference proteome</keyword>
<dbReference type="InterPro" id="IPR054213">
    <property type="entry name" value="DUF6920"/>
</dbReference>